<feature type="chain" id="PRO_5020945655" description="Apple domain-containing protein" evidence="1">
    <location>
        <begin position="20"/>
        <end position="125"/>
    </location>
</feature>
<comment type="caution">
    <text evidence="3">The sequence shown here is derived from an EMBL/GenBank/DDBJ whole genome shotgun (WGS) entry which is preliminary data.</text>
</comment>
<organism evidence="3 4">
    <name type="scientific">Opisthorchis felineus</name>
    <dbReference type="NCBI Taxonomy" id="147828"/>
    <lineage>
        <taxon>Eukaryota</taxon>
        <taxon>Metazoa</taxon>
        <taxon>Spiralia</taxon>
        <taxon>Lophotrochozoa</taxon>
        <taxon>Platyhelminthes</taxon>
        <taxon>Trematoda</taxon>
        <taxon>Digenea</taxon>
        <taxon>Opisthorchiida</taxon>
        <taxon>Opisthorchiata</taxon>
        <taxon>Opisthorchiidae</taxon>
        <taxon>Opisthorchis</taxon>
    </lineage>
</organism>
<proteinExistence type="predicted"/>
<evidence type="ECO:0000259" key="2">
    <source>
        <dbReference type="PROSITE" id="PS50948"/>
    </source>
</evidence>
<reference evidence="3 4" key="1">
    <citation type="journal article" date="2019" name="BMC Genomics">
        <title>New insights from Opisthorchis felineus genome: update on genomics of the epidemiologically important liver flukes.</title>
        <authorList>
            <person name="Ershov N.I."/>
            <person name="Mordvinov V.A."/>
            <person name="Prokhortchouk E.B."/>
            <person name="Pakharukova M.Y."/>
            <person name="Gunbin K.V."/>
            <person name="Ustyantsev K."/>
            <person name="Genaev M.A."/>
            <person name="Blinov A.G."/>
            <person name="Mazur A."/>
            <person name="Boulygina E."/>
            <person name="Tsygankova S."/>
            <person name="Khrameeva E."/>
            <person name="Chekanov N."/>
            <person name="Fan G."/>
            <person name="Xiao A."/>
            <person name="Zhang H."/>
            <person name="Xu X."/>
            <person name="Yang H."/>
            <person name="Solovyev V."/>
            <person name="Lee S.M."/>
            <person name="Liu X."/>
            <person name="Afonnikov D.A."/>
            <person name="Skryabin K.G."/>
        </authorList>
    </citation>
    <scope>NUCLEOTIDE SEQUENCE [LARGE SCALE GENOMIC DNA]</scope>
    <source>
        <strain evidence="3">AK-0245</strain>
        <tissue evidence="3">Whole organism</tissue>
    </source>
</reference>
<evidence type="ECO:0000313" key="4">
    <source>
        <dbReference type="Proteomes" id="UP000308267"/>
    </source>
</evidence>
<evidence type="ECO:0000256" key="1">
    <source>
        <dbReference type="SAM" id="SignalP"/>
    </source>
</evidence>
<evidence type="ECO:0000313" key="3">
    <source>
        <dbReference type="EMBL" id="TGZ75029.1"/>
    </source>
</evidence>
<dbReference type="InterPro" id="IPR003609">
    <property type="entry name" value="Pan_app"/>
</dbReference>
<gene>
    <name evidence="3" type="ORF">CRM22_000616</name>
</gene>
<keyword evidence="1" id="KW-0732">Signal</keyword>
<sequence length="125" mass="13975">MLCLFLIHTTVLIAFSARAQKCVDCPLCGELKKDCERVYWTFTTGIPPNAQSTSLGSTLSSGIPECRNSCLATRNCRAVTLTAPEKICEMHSQALKRHQLLTSATTGYFAWICCNFKVNYLMRLF</sequence>
<dbReference type="AlphaFoldDB" id="A0A4S2MIQ6"/>
<dbReference type="EMBL" id="SJOL01001230">
    <property type="protein sequence ID" value="TGZ75029.1"/>
    <property type="molecule type" value="Genomic_DNA"/>
</dbReference>
<dbReference type="Proteomes" id="UP000308267">
    <property type="component" value="Unassembled WGS sequence"/>
</dbReference>
<dbReference type="PROSITE" id="PS50948">
    <property type="entry name" value="PAN"/>
    <property type="match status" value="1"/>
</dbReference>
<dbReference type="OrthoDB" id="3089at2759"/>
<keyword evidence="4" id="KW-1185">Reference proteome</keyword>
<dbReference type="Pfam" id="PF00024">
    <property type="entry name" value="PAN_1"/>
    <property type="match status" value="1"/>
</dbReference>
<feature type="domain" description="Apple" evidence="2">
    <location>
        <begin position="35"/>
        <end position="113"/>
    </location>
</feature>
<protein>
    <recommendedName>
        <fullName evidence="2">Apple domain-containing protein</fullName>
    </recommendedName>
</protein>
<name>A0A4S2MIQ6_OPIFE</name>
<accession>A0A4S2MIQ6</accession>
<feature type="signal peptide" evidence="1">
    <location>
        <begin position="1"/>
        <end position="19"/>
    </location>
</feature>